<evidence type="ECO:0000313" key="3">
    <source>
        <dbReference type="Proteomes" id="UP000079169"/>
    </source>
</evidence>
<dbReference type="InterPro" id="IPR035437">
    <property type="entry name" value="SNase_OB-fold_sf"/>
</dbReference>
<feature type="region of interest" description="Disordered" evidence="1">
    <location>
        <begin position="409"/>
        <end position="444"/>
    </location>
</feature>
<dbReference type="PROSITE" id="PS50304">
    <property type="entry name" value="TUDOR"/>
    <property type="match status" value="1"/>
</dbReference>
<dbReference type="RefSeq" id="XP_026680860.1">
    <property type="nucleotide sequence ID" value="XM_026825059.1"/>
</dbReference>
<dbReference type="PANTHER" id="PTHR22948">
    <property type="entry name" value="TUDOR DOMAIN CONTAINING PROTEIN"/>
    <property type="match status" value="1"/>
</dbReference>
<feature type="region of interest" description="Disordered" evidence="1">
    <location>
        <begin position="101"/>
        <end position="120"/>
    </location>
</feature>
<feature type="domain" description="Tudor" evidence="2">
    <location>
        <begin position="262"/>
        <end position="324"/>
    </location>
</feature>
<dbReference type="InterPro" id="IPR002999">
    <property type="entry name" value="Tudor"/>
</dbReference>
<gene>
    <name evidence="4" type="primary">LOC103511223</name>
</gene>
<feature type="compositionally biased region" description="Polar residues" evidence="1">
    <location>
        <begin position="1"/>
        <end position="23"/>
    </location>
</feature>
<dbReference type="AlphaFoldDB" id="A0A3Q0J2B6"/>
<dbReference type="STRING" id="121845.A0A3Q0J2B6"/>
<dbReference type="Gene3D" id="2.30.30.140">
    <property type="match status" value="1"/>
</dbReference>
<evidence type="ECO:0000313" key="4">
    <source>
        <dbReference type="RefSeq" id="XP_026680860.1"/>
    </source>
</evidence>
<reference evidence="4" key="1">
    <citation type="submission" date="2025-08" db="UniProtKB">
        <authorList>
            <consortium name="RefSeq"/>
        </authorList>
    </citation>
    <scope>IDENTIFICATION</scope>
</reference>
<name>A0A3Q0J2B6_DIACI</name>
<evidence type="ECO:0000256" key="1">
    <source>
        <dbReference type="SAM" id="MobiDB-lite"/>
    </source>
</evidence>
<dbReference type="Pfam" id="PF00567">
    <property type="entry name" value="TUDOR"/>
    <property type="match status" value="1"/>
</dbReference>
<keyword evidence="3" id="KW-1185">Reference proteome</keyword>
<dbReference type="PaxDb" id="121845-A0A3Q0J2B6"/>
<sequence length="444" mass="49013">MKNKSKSSLLPTPSTNNTLSANKSETEVRCPEYYNSFYERKPLLSTPPLISHHSHQNNGLTGGSLPLIQRSSWSPKVQPQGILVPIRNVTARPKWSNGRIANDLKHKSDNSLSSSSCNYSNLRRGPRSNVYSNSILPPYMEDSYAASGDAFVAGAYDEKLVPIAQTNGPNSRGEGISLKEQHFCVAEHLDKVQSVKLPGSVLLVEPGQERKALVSFIETPGKFYVNIIEENTAHMEQLEEELCAHYSQVNNLVSLVTIEEARYHLGEFVAAKWKSDGRWYRARVIDWNVCVKNSKIAILYVDHGNLDLVPLDYIQPLDPHFTHCATMAQPCHLANLAPVSSVGWSEAAIEMFSQFCNKTPHEVFYLTFQPSNNNDTSSSWSVVIRNEGGECINDLLVSSGFAIHTKVNGHATNPTPVPPTPAPTPPADSKDKGLAKTAFKCGEK</sequence>
<dbReference type="Gene3D" id="2.40.50.90">
    <property type="match status" value="1"/>
</dbReference>
<proteinExistence type="predicted"/>
<dbReference type="GeneID" id="103511223"/>
<dbReference type="InterPro" id="IPR050621">
    <property type="entry name" value="Tudor_domain_containing"/>
</dbReference>
<dbReference type="GO" id="GO:0005737">
    <property type="term" value="C:cytoplasm"/>
    <property type="evidence" value="ECO:0007669"/>
    <property type="project" value="UniProtKB-ARBA"/>
</dbReference>
<dbReference type="SUPFAM" id="SSF63748">
    <property type="entry name" value="Tudor/PWWP/MBT"/>
    <property type="match status" value="1"/>
</dbReference>
<evidence type="ECO:0000259" key="2">
    <source>
        <dbReference type="PROSITE" id="PS50304"/>
    </source>
</evidence>
<accession>A0A3Q0J2B6</accession>
<dbReference type="Proteomes" id="UP000079169">
    <property type="component" value="Unplaced"/>
</dbReference>
<dbReference type="PANTHER" id="PTHR22948:SF29">
    <property type="entry name" value="FI02030P-RELATED"/>
    <property type="match status" value="1"/>
</dbReference>
<feature type="compositionally biased region" description="Low complexity" evidence="1">
    <location>
        <begin position="110"/>
        <end position="120"/>
    </location>
</feature>
<organism evidence="3 4">
    <name type="scientific">Diaphorina citri</name>
    <name type="common">Asian citrus psyllid</name>
    <dbReference type="NCBI Taxonomy" id="121845"/>
    <lineage>
        <taxon>Eukaryota</taxon>
        <taxon>Metazoa</taxon>
        <taxon>Ecdysozoa</taxon>
        <taxon>Arthropoda</taxon>
        <taxon>Hexapoda</taxon>
        <taxon>Insecta</taxon>
        <taxon>Pterygota</taxon>
        <taxon>Neoptera</taxon>
        <taxon>Paraneoptera</taxon>
        <taxon>Hemiptera</taxon>
        <taxon>Sternorrhyncha</taxon>
        <taxon>Psylloidea</taxon>
        <taxon>Psyllidae</taxon>
        <taxon>Diaphorininae</taxon>
        <taxon>Diaphorina</taxon>
    </lineage>
</organism>
<feature type="compositionally biased region" description="Pro residues" evidence="1">
    <location>
        <begin position="415"/>
        <end position="426"/>
    </location>
</feature>
<dbReference type="SMART" id="SM00333">
    <property type="entry name" value="TUDOR"/>
    <property type="match status" value="1"/>
</dbReference>
<protein>
    <submittedName>
        <fullName evidence="4">Tudor and KH domain-containing protein homolog isoform X1</fullName>
    </submittedName>
</protein>
<feature type="region of interest" description="Disordered" evidence="1">
    <location>
        <begin position="1"/>
        <end position="25"/>
    </location>
</feature>